<dbReference type="eggNOG" id="KOG2369">
    <property type="taxonomic scope" value="Eukaryota"/>
</dbReference>
<dbReference type="STRING" id="39947.A0A0P0VL63"/>
<dbReference type="Proteomes" id="UP000059680">
    <property type="component" value="Chromosome 2"/>
</dbReference>
<protein>
    <submittedName>
        <fullName evidence="1">Os02g0590200 protein</fullName>
    </submittedName>
</protein>
<sequence length="144" mass="15994">MASIPLLRLLLPLPLREHLWPSHHRPNDAGVGAGDLHLIFVVPGVGCSNLEARLTEAYRPSVQPSCGALKGKGWFGLWDNSSDLSTYHYGDCFKEQMSLVYDPVSNDYRNLPGVETRVANFGIARGFHSKNTLHPERCLAKLIE</sequence>
<keyword evidence="2" id="KW-1185">Reference proteome</keyword>
<dbReference type="AlphaFoldDB" id="A0A0P0VL63"/>
<proteinExistence type="predicted"/>
<dbReference type="EMBL" id="AP014958">
    <property type="protein sequence ID" value="BAS79499.1"/>
    <property type="molecule type" value="Genomic_DNA"/>
</dbReference>
<accession>A0A0P0VL63</accession>
<name>A0A0P0VL63_ORYSJ</name>
<evidence type="ECO:0000313" key="1">
    <source>
        <dbReference type="EMBL" id="BAS79499.1"/>
    </source>
</evidence>
<reference evidence="1 2" key="2">
    <citation type="journal article" date="2013" name="Plant Cell Physiol.">
        <title>Rice Annotation Project Database (RAP-DB): an integrative and interactive database for rice genomics.</title>
        <authorList>
            <person name="Sakai H."/>
            <person name="Lee S.S."/>
            <person name="Tanaka T."/>
            <person name="Numa H."/>
            <person name="Kim J."/>
            <person name="Kawahara Y."/>
            <person name="Wakimoto H."/>
            <person name="Yang C.C."/>
            <person name="Iwamoto M."/>
            <person name="Abe T."/>
            <person name="Yamada Y."/>
            <person name="Muto A."/>
            <person name="Inokuchi H."/>
            <person name="Ikemura T."/>
            <person name="Matsumoto T."/>
            <person name="Sasaki T."/>
            <person name="Itoh T."/>
        </authorList>
    </citation>
    <scope>NUCLEOTIDE SEQUENCE [LARGE SCALE GENOMIC DNA]</scope>
    <source>
        <strain evidence="2">cv. Nipponbare</strain>
    </source>
</reference>
<dbReference type="InParanoid" id="A0A0P0VL63"/>
<reference evidence="1 2" key="3">
    <citation type="journal article" date="2013" name="Rice">
        <title>Improvement of the Oryza sativa Nipponbare reference genome using next generation sequence and optical map data.</title>
        <authorList>
            <person name="Kawahara Y."/>
            <person name="de la Bastide M."/>
            <person name="Hamilton J.P."/>
            <person name="Kanamori H."/>
            <person name="McCombie W.R."/>
            <person name="Ouyang S."/>
            <person name="Schwartz D.C."/>
            <person name="Tanaka T."/>
            <person name="Wu J."/>
            <person name="Zhou S."/>
            <person name="Childs K.L."/>
            <person name="Davidson R.M."/>
            <person name="Lin H."/>
            <person name="Quesada-Ocampo L."/>
            <person name="Vaillancourt B."/>
            <person name="Sakai H."/>
            <person name="Lee S.S."/>
            <person name="Kim J."/>
            <person name="Numa H."/>
            <person name="Itoh T."/>
            <person name="Buell C.R."/>
            <person name="Matsumoto T."/>
        </authorList>
    </citation>
    <scope>NUCLEOTIDE SEQUENCE [LARGE SCALE GENOMIC DNA]</scope>
    <source>
        <strain evidence="2">cv. Nipponbare</strain>
    </source>
</reference>
<dbReference type="OMA" id="ERDWFRI"/>
<evidence type="ECO:0000313" key="2">
    <source>
        <dbReference type="Proteomes" id="UP000059680"/>
    </source>
</evidence>
<dbReference type="Gramene" id="Os02t0590200-01">
    <property type="protein sequence ID" value="Os02t0590200-01"/>
    <property type="gene ID" value="Os02g0590200"/>
</dbReference>
<dbReference type="PaxDb" id="39947-A0A0P0VL63"/>
<gene>
    <name evidence="1" type="ordered locus">Os02g0590200</name>
    <name evidence="1" type="ORF">OSNPB_020590200</name>
</gene>
<organism evidence="1 2">
    <name type="scientific">Oryza sativa subsp. japonica</name>
    <name type="common">Rice</name>
    <dbReference type="NCBI Taxonomy" id="39947"/>
    <lineage>
        <taxon>Eukaryota</taxon>
        <taxon>Viridiplantae</taxon>
        <taxon>Streptophyta</taxon>
        <taxon>Embryophyta</taxon>
        <taxon>Tracheophyta</taxon>
        <taxon>Spermatophyta</taxon>
        <taxon>Magnoliopsida</taxon>
        <taxon>Liliopsida</taxon>
        <taxon>Poales</taxon>
        <taxon>Poaceae</taxon>
        <taxon>BOP clade</taxon>
        <taxon>Oryzoideae</taxon>
        <taxon>Oryzeae</taxon>
        <taxon>Oryzinae</taxon>
        <taxon>Oryza</taxon>
        <taxon>Oryza sativa</taxon>
    </lineage>
</organism>
<reference evidence="2" key="1">
    <citation type="journal article" date="2005" name="Nature">
        <title>The map-based sequence of the rice genome.</title>
        <authorList>
            <consortium name="International rice genome sequencing project (IRGSP)"/>
            <person name="Matsumoto T."/>
            <person name="Wu J."/>
            <person name="Kanamori H."/>
            <person name="Katayose Y."/>
            <person name="Fujisawa M."/>
            <person name="Namiki N."/>
            <person name="Mizuno H."/>
            <person name="Yamamoto K."/>
            <person name="Antonio B.A."/>
            <person name="Baba T."/>
            <person name="Sakata K."/>
            <person name="Nagamura Y."/>
            <person name="Aoki H."/>
            <person name="Arikawa K."/>
            <person name="Arita K."/>
            <person name="Bito T."/>
            <person name="Chiden Y."/>
            <person name="Fujitsuka N."/>
            <person name="Fukunaka R."/>
            <person name="Hamada M."/>
            <person name="Harada C."/>
            <person name="Hayashi A."/>
            <person name="Hijishita S."/>
            <person name="Honda M."/>
            <person name="Hosokawa S."/>
            <person name="Ichikawa Y."/>
            <person name="Idonuma A."/>
            <person name="Iijima M."/>
            <person name="Ikeda M."/>
            <person name="Ikeno M."/>
            <person name="Ito K."/>
            <person name="Ito S."/>
            <person name="Ito T."/>
            <person name="Ito Y."/>
            <person name="Ito Y."/>
            <person name="Iwabuchi A."/>
            <person name="Kamiya K."/>
            <person name="Karasawa W."/>
            <person name="Kurita K."/>
            <person name="Katagiri S."/>
            <person name="Kikuta A."/>
            <person name="Kobayashi H."/>
            <person name="Kobayashi N."/>
            <person name="Machita K."/>
            <person name="Maehara T."/>
            <person name="Masukawa M."/>
            <person name="Mizubayashi T."/>
            <person name="Mukai Y."/>
            <person name="Nagasaki H."/>
            <person name="Nagata Y."/>
            <person name="Naito S."/>
            <person name="Nakashima M."/>
            <person name="Nakama Y."/>
            <person name="Nakamichi Y."/>
            <person name="Nakamura M."/>
            <person name="Meguro A."/>
            <person name="Negishi M."/>
            <person name="Ohta I."/>
            <person name="Ohta T."/>
            <person name="Okamoto M."/>
            <person name="Ono N."/>
            <person name="Saji S."/>
            <person name="Sakaguchi M."/>
            <person name="Sakai K."/>
            <person name="Shibata M."/>
            <person name="Shimokawa T."/>
            <person name="Song J."/>
            <person name="Takazaki Y."/>
            <person name="Terasawa K."/>
            <person name="Tsugane M."/>
            <person name="Tsuji K."/>
            <person name="Ueda S."/>
            <person name="Waki K."/>
            <person name="Yamagata H."/>
            <person name="Yamamoto M."/>
            <person name="Yamamoto S."/>
            <person name="Yamane H."/>
            <person name="Yoshiki S."/>
            <person name="Yoshihara R."/>
            <person name="Yukawa K."/>
            <person name="Zhong H."/>
            <person name="Yano M."/>
            <person name="Yuan Q."/>
            <person name="Ouyang S."/>
            <person name="Liu J."/>
            <person name="Jones K.M."/>
            <person name="Gansberger K."/>
            <person name="Moffat K."/>
            <person name="Hill J."/>
            <person name="Bera J."/>
            <person name="Fadrosh D."/>
            <person name="Jin S."/>
            <person name="Johri S."/>
            <person name="Kim M."/>
            <person name="Overton L."/>
            <person name="Reardon M."/>
            <person name="Tsitrin T."/>
            <person name="Vuong H."/>
            <person name="Weaver B."/>
            <person name="Ciecko A."/>
            <person name="Tallon L."/>
            <person name="Jackson J."/>
            <person name="Pai G."/>
            <person name="Aken S.V."/>
            <person name="Utterback T."/>
            <person name="Reidmuller S."/>
            <person name="Feldblyum T."/>
            <person name="Hsiao J."/>
            <person name="Zismann V."/>
            <person name="Iobst S."/>
            <person name="de Vazeille A.R."/>
            <person name="Buell C.R."/>
            <person name="Ying K."/>
            <person name="Li Y."/>
            <person name="Lu T."/>
            <person name="Huang Y."/>
            <person name="Zhao Q."/>
            <person name="Feng Q."/>
            <person name="Zhang L."/>
            <person name="Zhu J."/>
            <person name="Weng Q."/>
            <person name="Mu J."/>
            <person name="Lu Y."/>
            <person name="Fan D."/>
            <person name="Liu Y."/>
            <person name="Guan J."/>
            <person name="Zhang Y."/>
            <person name="Yu S."/>
            <person name="Liu X."/>
            <person name="Zhang Y."/>
            <person name="Hong G."/>
            <person name="Han B."/>
            <person name="Choisne N."/>
            <person name="Demange N."/>
            <person name="Orjeda G."/>
            <person name="Samain S."/>
            <person name="Cattolico L."/>
            <person name="Pelletier E."/>
            <person name="Couloux A."/>
            <person name="Segurens B."/>
            <person name="Wincker P."/>
            <person name="D'Hont A."/>
            <person name="Scarpelli C."/>
            <person name="Weissenbach J."/>
            <person name="Salanoubat M."/>
            <person name="Quetier F."/>
            <person name="Yu Y."/>
            <person name="Kim H.R."/>
            <person name="Rambo T."/>
            <person name="Currie J."/>
            <person name="Collura K."/>
            <person name="Luo M."/>
            <person name="Yang T."/>
            <person name="Ammiraju J.S.S."/>
            <person name="Engler F."/>
            <person name="Soderlund C."/>
            <person name="Wing R.A."/>
            <person name="Palmer L.E."/>
            <person name="de la Bastide M."/>
            <person name="Spiegel L."/>
            <person name="Nascimento L."/>
            <person name="Zutavern T."/>
            <person name="O'Shaughnessy A."/>
            <person name="Dike S."/>
            <person name="Dedhia N."/>
            <person name="Preston R."/>
            <person name="Balija V."/>
            <person name="McCombie W.R."/>
            <person name="Chow T."/>
            <person name="Chen H."/>
            <person name="Chung M."/>
            <person name="Chen C."/>
            <person name="Shaw J."/>
            <person name="Wu H."/>
            <person name="Hsiao K."/>
            <person name="Chao Y."/>
            <person name="Chu M."/>
            <person name="Cheng C."/>
            <person name="Hour A."/>
            <person name="Lee P."/>
            <person name="Lin S."/>
            <person name="Lin Y."/>
            <person name="Liou J."/>
            <person name="Liu S."/>
            <person name="Hsing Y."/>
            <person name="Raghuvanshi S."/>
            <person name="Mohanty A."/>
            <person name="Bharti A.K."/>
            <person name="Gaur A."/>
            <person name="Gupta V."/>
            <person name="Kumar D."/>
            <person name="Ravi V."/>
            <person name="Vij S."/>
            <person name="Kapur A."/>
            <person name="Khurana P."/>
            <person name="Khurana P."/>
            <person name="Khurana J.P."/>
            <person name="Tyagi A.K."/>
            <person name="Gaikwad K."/>
            <person name="Singh A."/>
            <person name="Dalal V."/>
            <person name="Srivastava S."/>
            <person name="Dixit A."/>
            <person name="Pal A.K."/>
            <person name="Ghazi I.A."/>
            <person name="Yadav M."/>
            <person name="Pandit A."/>
            <person name="Bhargava A."/>
            <person name="Sureshbabu K."/>
            <person name="Batra K."/>
            <person name="Sharma T.R."/>
            <person name="Mohapatra T."/>
            <person name="Singh N.K."/>
            <person name="Messing J."/>
            <person name="Nelson A.B."/>
            <person name="Fuks G."/>
            <person name="Kavchok S."/>
            <person name="Keizer G."/>
            <person name="Linton E."/>
            <person name="Llaca V."/>
            <person name="Song R."/>
            <person name="Tanyolac B."/>
            <person name="Young S."/>
            <person name="Ho-Il K."/>
            <person name="Hahn J.H."/>
            <person name="Sangsakoo G."/>
            <person name="Vanavichit A."/>
            <person name="de Mattos Luiz.A.T."/>
            <person name="Zimmer P.D."/>
            <person name="Malone G."/>
            <person name="Dellagostin O."/>
            <person name="de Oliveira A.C."/>
            <person name="Bevan M."/>
            <person name="Bancroft I."/>
            <person name="Minx P."/>
            <person name="Cordum H."/>
            <person name="Wilson R."/>
            <person name="Cheng Z."/>
            <person name="Jin W."/>
            <person name="Jiang J."/>
            <person name="Leong S.A."/>
            <person name="Iwama H."/>
            <person name="Gojobori T."/>
            <person name="Itoh T."/>
            <person name="Niimura Y."/>
            <person name="Fujii Y."/>
            <person name="Habara T."/>
            <person name="Sakai H."/>
            <person name="Sato Y."/>
            <person name="Wilson G."/>
            <person name="Kumar K."/>
            <person name="McCouch S."/>
            <person name="Juretic N."/>
            <person name="Hoen D."/>
            <person name="Wright S."/>
            <person name="Bruskiewich R."/>
            <person name="Bureau T."/>
            <person name="Miyao A."/>
            <person name="Hirochika H."/>
            <person name="Nishikawa T."/>
            <person name="Kadowaki K."/>
            <person name="Sugiura M."/>
            <person name="Burr B."/>
            <person name="Sasaki T."/>
        </authorList>
    </citation>
    <scope>NUCLEOTIDE SEQUENCE [LARGE SCALE GENOMIC DNA]</scope>
    <source>
        <strain evidence="2">cv. Nipponbare</strain>
    </source>
</reference>